<sequence>MKSGNNLEDLQKFKREVSDILKNAKFPIHKWESNLPELESEDVADLSRILGHIWQKAQDTLEVNVESLPDDQLVTKRKMLRRGGIYDPLGLTSPTVVEGKRLYREACQSTEEWNIEVPKPLRKEWLKWNRQFQTVRVPRSISTSVRKMKAVHLHVFSDVSNMACQPLPSLYVVEGITGVVKGLLASKSRISKQNTTIPRLELVSGHMAANMVKNLWRALKHWPIVSTTVWMGVCTRAGHLEMTKSQTADEFQRKLNTFITRRTRPELIISDNAKVFKATASWIKEIRKTRHKQDKSPWWGGMYERLLKDVKKTLYKTLGKTNIAFEQLEAVIVGIERHLNNRPLIYVGSDEEQVLTSNMIWGQNCYILENDDTQEDLDKMLEQTLVHGKTTRMGTVGENESAKTNPDDGKKTRNRKSAAEDARKKIKQLAEDEKI</sequence>
<reference evidence="2" key="1">
    <citation type="submission" date="2020-04" db="EMBL/GenBank/DDBJ databases">
        <authorList>
            <person name="Alioto T."/>
            <person name="Alioto T."/>
            <person name="Gomez Garrido J."/>
        </authorList>
    </citation>
    <scope>NUCLEOTIDE SEQUENCE</scope>
    <source>
        <strain evidence="2">A484AB</strain>
    </source>
</reference>
<feature type="region of interest" description="Disordered" evidence="1">
    <location>
        <begin position="388"/>
        <end position="435"/>
    </location>
</feature>
<evidence type="ECO:0000313" key="3">
    <source>
        <dbReference type="Proteomes" id="UP001152795"/>
    </source>
</evidence>
<gene>
    <name evidence="2" type="ORF">PACLA_8A065377</name>
</gene>
<dbReference type="PANTHER" id="PTHR47331">
    <property type="entry name" value="PHD-TYPE DOMAIN-CONTAINING PROTEIN"/>
    <property type="match status" value="1"/>
</dbReference>
<comment type="caution">
    <text evidence="2">The sequence shown here is derived from an EMBL/GenBank/DDBJ whole genome shotgun (WGS) entry which is preliminary data.</text>
</comment>
<dbReference type="Gene3D" id="3.30.420.10">
    <property type="entry name" value="Ribonuclease H-like superfamily/Ribonuclease H"/>
    <property type="match status" value="1"/>
</dbReference>
<dbReference type="GO" id="GO:0003676">
    <property type="term" value="F:nucleic acid binding"/>
    <property type="evidence" value="ECO:0007669"/>
    <property type="project" value="InterPro"/>
</dbReference>
<evidence type="ECO:0000313" key="2">
    <source>
        <dbReference type="EMBL" id="CAB4014977.1"/>
    </source>
</evidence>
<keyword evidence="3" id="KW-1185">Reference proteome</keyword>
<dbReference type="AlphaFoldDB" id="A0A7D9ES20"/>
<dbReference type="PANTHER" id="PTHR47331:SF8">
    <property type="match status" value="1"/>
</dbReference>
<feature type="compositionally biased region" description="Basic and acidic residues" evidence="1">
    <location>
        <begin position="405"/>
        <end position="435"/>
    </location>
</feature>
<dbReference type="Proteomes" id="UP001152795">
    <property type="component" value="Unassembled WGS sequence"/>
</dbReference>
<dbReference type="SUPFAM" id="SSF53098">
    <property type="entry name" value="Ribonuclease H-like"/>
    <property type="match status" value="1"/>
</dbReference>
<dbReference type="EMBL" id="CACRXK020008524">
    <property type="protein sequence ID" value="CAB4014977.1"/>
    <property type="molecule type" value="Genomic_DNA"/>
</dbReference>
<evidence type="ECO:0000256" key="1">
    <source>
        <dbReference type="SAM" id="MobiDB-lite"/>
    </source>
</evidence>
<proteinExistence type="predicted"/>
<organism evidence="2 3">
    <name type="scientific">Paramuricea clavata</name>
    <name type="common">Red gorgonian</name>
    <name type="synonym">Violescent sea-whip</name>
    <dbReference type="NCBI Taxonomy" id="317549"/>
    <lineage>
        <taxon>Eukaryota</taxon>
        <taxon>Metazoa</taxon>
        <taxon>Cnidaria</taxon>
        <taxon>Anthozoa</taxon>
        <taxon>Octocorallia</taxon>
        <taxon>Malacalcyonacea</taxon>
        <taxon>Plexauridae</taxon>
        <taxon>Paramuricea</taxon>
    </lineage>
</organism>
<accession>A0A7D9ES20</accession>
<protein>
    <submittedName>
        <fullName evidence="2">Pro-Pol poly</fullName>
    </submittedName>
</protein>
<dbReference type="InterPro" id="IPR008042">
    <property type="entry name" value="Retrotrans_Pao"/>
</dbReference>
<name>A0A7D9ES20_PARCT</name>
<dbReference type="Pfam" id="PF05380">
    <property type="entry name" value="Peptidase_A17"/>
    <property type="match status" value="1"/>
</dbReference>
<dbReference type="InterPro" id="IPR012337">
    <property type="entry name" value="RNaseH-like_sf"/>
</dbReference>
<dbReference type="InterPro" id="IPR036397">
    <property type="entry name" value="RNaseH_sf"/>
</dbReference>